<evidence type="ECO:0000313" key="2">
    <source>
        <dbReference type="EMBL" id="SNR79654.1"/>
    </source>
</evidence>
<reference evidence="2 3" key="1">
    <citation type="submission" date="2017-06" db="EMBL/GenBank/DDBJ databases">
        <authorList>
            <person name="Kim H.J."/>
            <person name="Triplett B.A."/>
        </authorList>
    </citation>
    <scope>NUCLEOTIDE SEQUENCE [LARGE SCALE GENOMIC DNA]</scope>
    <source>
        <strain evidence="2 3">DSM 25597</strain>
    </source>
</reference>
<feature type="transmembrane region" description="Helical" evidence="1">
    <location>
        <begin position="106"/>
        <end position="131"/>
    </location>
</feature>
<dbReference type="EMBL" id="FZNY01000003">
    <property type="protein sequence ID" value="SNR79654.1"/>
    <property type="molecule type" value="Genomic_DNA"/>
</dbReference>
<name>A0A238ZAA0_9FLAO</name>
<dbReference type="Proteomes" id="UP000198379">
    <property type="component" value="Unassembled WGS sequence"/>
</dbReference>
<evidence type="ECO:0000256" key="1">
    <source>
        <dbReference type="SAM" id="Phobius"/>
    </source>
</evidence>
<evidence type="ECO:0000313" key="3">
    <source>
        <dbReference type="Proteomes" id="UP000198379"/>
    </source>
</evidence>
<dbReference type="OrthoDB" id="1447389at2"/>
<keyword evidence="1" id="KW-0472">Membrane</keyword>
<organism evidence="2 3">
    <name type="scientific">Dokdonia pacifica</name>
    <dbReference type="NCBI Taxonomy" id="1627892"/>
    <lineage>
        <taxon>Bacteria</taxon>
        <taxon>Pseudomonadati</taxon>
        <taxon>Bacteroidota</taxon>
        <taxon>Flavobacteriia</taxon>
        <taxon>Flavobacteriales</taxon>
        <taxon>Flavobacteriaceae</taxon>
        <taxon>Dokdonia</taxon>
    </lineage>
</organism>
<dbReference type="RefSeq" id="WP_089371370.1">
    <property type="nucleotide sequence ID" value="NZ_BMEP01000001.1"/>
</dbReference>
<protein>
    <submittedName>
        <fullName evidence="2">Uncharacterized protein</fullName>
    </submittedName>
</protein>
<keyword evidence="1" id="KW-1133">Transmembrane helix</keyword>
<proteinExistence type="predicted"/>
<dbReference type="AlphaFoldDB" id="A0A238ZAA0"/>
<accession>A0A238ZAA0</accession>
<keyword evidence="1" id="KW-0812">Transmembrane</keyword>
<gene>
    <name evidence="2" type="ORF">SAMN06265376_10331</name>
</gene>
<keyword evidence="3" id="KW-1185">Reference proteome</keyword>
<sequence>MDETIEVEDLDDLVKTRFKEVLDTLSPNEKKYFNPESIKNIIYHLIDNPQIHPKGNKRLQELGEIRMKKHLLEYFEAIHKNELNKDTSANFYKEYFIKIESFMGRYYGFSGGGSVSILISVFFIFFTGIILDLILNAINWTNFPLMTSMLFTLFIVRKLIKYNHRRVSGMFY</sequence>
<feature type="transmembrane region" description="Helical" evidence="1">
    <location>
        <begin position="137"/>
        <end position="156"/>
    </location>
</feature>